<sequence>MGKHIAIVWENSRTSGQVRIYNGNIINIKYFKDSTSWNKGESCSAAETYLRIEVEVDFELQPNTGQTLVTIETMPHSFSFFVSDVNSNYPIYIPAYGAAVTDTQDTRTYLEIKESIEEKGLLTNLQIIEAEKEESFEAASMHTRDHACPTWLGISRDTRIFETQARGRGSNNSLPPPIEGSELQWDWVQPREHGNEVALPENEGRPVRYCYMLGRGIGCSDTVIRRLDKGVLPILSTKVVDDDITYEALSFVSLESSELNSQSLKGTPYLIADGYGIGHMLSADQIKRRDELLAQELETRSCETTVFYCRVIAENSGKVPRYAWFKNIVPNPGPKPIPYTFEGFTGFAQYTAERIFCISKLNGKALPSEENAVLLKPGESAIFEFYLPHQPISYERAVNLSKQDFHSRYVECRDYWEKKLSSSAQIRIPEPRLEEMVQAGLLHTDLIMYGKEPEGTLVPAIGIYTAIGSESSPIIQFMDSMGWGGISRRALMFFLDKQYEDGMIQNYGGYMLETGAVLWCLGEHYRYSPDDSWIAQIKPKLLKAYEFLLRWRQRNETEQLRGCGYGMLEGKTADPEDPYHSFMLNGYAYLGLSRLAELLKNIDEELSSQVRLNADLLKADIRTAFDLAMSRSPVVPLGDGGWVPTAPPWVEARGPLALYVEQNNWFTHGTFMGRDSMLGPMYLIFQEVIEAKEIAADFLVQYHNELMLTRNVAFSQPYYSVHPWVHLKRGEVKPFLKAYYNTVSGLADRETYTFWEHFYQVSPHKTHEEAWFLMQTRWMLYMEEGTSLRLLPGIPRKWLEQGKRIELSGVNTYFGKLFLHVRSELDQGFISATIICDPLRAPQSIVLRLPHPDGRRASNVVGGTYDEGKETVVINAFTGIAEIRLEF</sequence>
<dbReference type="OrthoDB" id="2488337at2"/>
<accession>A0A3T1D3P2</accession>
<gene>
    <name evidence="1" type="ORF">KCTCHS21_21350</name>
</gene>
<proteinExistence type="predicted"/>
<dbReference type="Gene3D" id="1.50.10.10">
    <property type="match status" value="1"/>
</dbReference>
<protein>
    <submittedName>
        <fullName evidence="1">Uncharacterized protein</fullName>
    </submittedName>
</protein>
<dbReference type="GO" id="GO:0005975">
    <property type="term" value="P:carbohydrate metabolic process"/>
    <property type="evidence" value="ECO:0007669"/>
    <property type="project" value="InterPro"/>
</dbReference>
<name>A0A3T1D3P2_9BACL</name>
<reference evidence="1 2" key="1">
    <citation type="submission" date="2019-01" db="EMBL/GenBank/DDBJ databases">
        <title>Complete genome sequence of Cohnella hallensis HS21 isolated from Korean fir (Abies koreana) rhizospheric soil.</title>
        <authorList>
            <person name="Jiang L."/>
            <person name="Kang S.W."/>
            <person name="Kim S."/>
            <person name="Jung J."/>
            <person name="Kim C.Y."/>
            <person name="Kim D.H."/>
            <person name="Kim S.W."/>
            <person name="Lee J."/>
        </authorList>
    </citation>
    <scope>NUCLEOTIDE SEQUENCE [LARGE SCALE GENOMIC DNA]</scope>
    <source>
        <strain evidence="1 2">HS21</strain>
    </source>
</reference>
<dbReference type="InterPro" id="IPR012341">
    <property type="entry name" value="6hp_glycosidase-like_sf"/>
</dbReference>
<dbReference type="RefSeq" id="WP_130607474.1">
    <property type="nucleotide sequence ID" value="NZ_AP019400.1"/>
</dbReference>
<evidence type="ECO:0000313" key="1">
    <source>
        <dbReference type="EMBL" id="BBI32736.1"/>
    </source>
</evidence>
<dbReference type="KEGG" id="cohn:KCTCHS21_21350"/>
<organism evidence="1 2">
    <name type="scientific">Cohnella abietis</name>
    <dbReference type="NCBI Taxonomy" id="2507935"/>
    <lineage>
        <taxon>Bacteria</taxon>
        <taxon>Bacillati</taxon>
        <taxon>Bacillota</taxon>
        <taxon>Bacilli</taxon>
        <taxon>Bacillales</taxon>
        <taxon>Paenibacillaceae</taxon>
        <taxon>Cohnella</taxon>
    </lineage>
</organism>
<keyword evidence="2" id="KW-1185">Reference proteome</keyword>
<evidence type="ECO:0000313" key="2">
    <source>
        <dbReference type="Proteomes" id="UP000289856"/>
    </source>
</evidence>
<dbReference type="EMBL" id="AP019400">
    <property type="protein sequence ID" value="BBI32736.1"/>
    <property type="molecule type" value="Genomic_DNA"/>
</dbReference>
<dbReference type="AlphaFoldDB" id="A0A3T1D3P2"/>
<dbReference type="InterPro" id="IPR008928">
    <property type="entry name" value="6-hairpin_glycosidase_sf"/>
</dbReference>
<dbReference type="SUPFAM" id="SSF48208">
    <property type="entry name" value="Six-hairpin glycosidases"/>
    <property type="match status" value="1"/>
</dbReference>
<dbReference type="Proteomes" id="UP000289856">
    <property type="component" value="Chromosome"/>
</dbReference>